<dbReference type="Gene3D" id="1.10.10.10">
    <property type="entry name" value="Winged helix-like DNA-binding domain superfamily/Winged helix DNA-binding domain"/>
    <property type="match status" value="1"/>
</dbReference>
<sequence length="141" mass="16044">MRDYGILSFLDECGQTGAPLNDIISAVDLTRYAVGILLDAGLSGRLIYLKNGHYILSETGYFLLHNRMTRVNMAFTQDVCFLGMFYFDKALSEKKSAGLRVFGDWPTIYPALGVLPIKARKGWSDFDHFIQMRHFRLHCPT</sequence>
<proteinExistence type="predicted"/>
<evidence type="ECO:0008006" key="3">
    <source>
        <dbReference type="Google" id="ProtNLM"/>
    </source>
</evidence>
<evidence type="ECO:0000313" key="2">
    <source>
        <dbReference type="Proteomes" id="UP000194020"/>
    </source>
</evidence>
<comment type="caution">
    <text evidence="1">The sequence shown here is derived from an EMBL/GenBank/DDBJ whole genome shotgun (WGS) entry which is preliminary data.</text>
</comment>
<reference evidence="1 2" key="1">
    <citation type="submission" date="2016-02" db="EMBL/GenBank/DDBJ databases">
        <title>Species-wide whole genome sequencing reveals diversity, host range in Lonsdalea quercina.</title>
        <authorList>
            <person name="Li Y."/>
        </authorList>
    </citation>
    <scope>NUCLEOTIDE SEQUENCE [LARGE SCALE GENOMIC DNA]</scope>
    <source>
        <strain evidence="1 2">LMG 26264</strain>
    </source>
</reference>
<dbReference type="Proteomes" id="UP000194020">
    <property type="component" value="Unassembled WGS sequence"/>
</dbReference>
<gene>
    <name evidence="1" type="ORF">AU511_04595</name>
</gene>
<dbReference type="EMBL" id="LUTP01000008">
    <property type="protein sequence ID" value="OSN07269.1"/>
    <property type="molecule type" value="Genomic_DNA"/>
</dbReference>
<organism evidence="1 2">
    <name type="scientific">Lonsdalea iberica</name>
    <dbReference type="NCBI Taxonomy" id="1082703"/>
    <lineage>
        <taxon>Bacteria</taxon>
        <taxon>Pseudomonadati</taxon>
        <taxon>Pseudomonadota</taxon>
        <taxon>Gammaproteobacteria</taxon>
        <taxon>Enterobacterales</taxon>
        <taxon>Pectobacteriaceae</taxon>
        <taxon>Lonsdalea</taxon>
    </lineage>
</organism>
<dbReference type="InterPro" id="IPR036388">
    <property type="entry name" value="WH-like_DNA-bd_sf"/>
</dbReference>
<name>A0A1X3RYP1_9GAMM</name>
<dbReference type="Gene3D" id="1.20.58.1390">
    <property type="match status" value="1"/>
</dbReference>
<dbReference type="AlphaFoldDB" id="A0A1X3RYP1"/>
<evidence type="ECO:0000313" key="1">
    <source>
        <dbReference type="EMBL" id="OSN07269.1"/>
    </source>
</evidence>
<protein>
    <recommendedName>
        <fullName evidence="3">Transcriptional regulator</fullName>
    </recommendedName>
</protein>
<accession>A0A1X3RYP1</accession>